<reference evidence="2" key="2">
    <citation type="journal article" date="2021" name="Sci. Rep.">
        <title>The distribution of antibiotic resistance genes in chicken gut microbiota commensals.</title>
        <authorList>
            <person name="Juricova H."/>
            <person name="Matiasovicova J."/>
            <person name="Kubasova T."/>
            <person name="Cejkova D."/>
            <person name="Rychlik I."/>
        </authorList>
    </citation>
    <scope>NUCLEOTIDE SEQUENCE</scope>
    <source>
        <strain evidence="2">An559</strain>
    </source>
</reference>
<dbReference type="Proteomes" id="UP000774750">
    <property type="component" value="Unassembled WGS sequence"/>
</dbReference>
<evidence type="ECO:0000313" key="2">
    <source>
        <dbReference type="EMBL" id="MBM6920203.1"/>
    </source>
</evidence>
<reference evidence="2" key="1">
    <citation type="submission" date="2020-08" db="EMBL/GenBank/DDBJ databases">
        <authorList>
            <person name="Cejkova D."/>
            <person name="Kubasova T."/>
            <person name="Jahodarova E."/>
            <person name="Rychlik I."/>
        </authorList>
    </citation>
    <scope>NUCLEOTIDE SEQUENCE</scope>
    <source>
        <strain evidence="2">An559</strain>
    </source>
</reference>
<evidence type="ECO:0000256" key="1">
    <source>
        <dbReference type="SAM" id="MobiDB-lite"/>
    </source>
</evidence>
<dbReference type="RefSeq" id="WP_204444760.1">
    <property type="nucleotide sequence ID" value="NZ_JACJKY010000004.1"/>
</dbReference>
<feature type="region of interest" description="Disordered" evidence="1">
    <location>
        <begin position="1"/>
        <end position="22"/>
    </location>
</feature>
<evidence type="ECO:0000313" key="3">
    <source>
        <dbReference type="Proteomes" id="UP000774750"/>
    </source>
</evidence>
<proteinExistence type="predicted"/>
<dbReference type="EMBL" id="JACJKY010000004">
    <property type="protein sequence ID" value="MBM6920203.1"/>
    <property type="molecule type" value="Genomic_DNA"/>
</dbReference>
<protein>
    <submittedName>
        <fullName evidence="2">Uncharacterized protein</fullName>
    </submittedName>
</protein>
<dbReference type="AlphaFoldDB" id="A0A939BE49"/>
<gene>
    <name evidence="2" type="ORF">H6A12_03395</name>
</gene>
<keyword evidence="3" id="KW-1185">Reference proteome</keyword>
<name>A0A939BE49_9FIRM</name>
<comment type="caution">
    <text evidence="2">The sequence shown here is derived from an EMBL/GenBank/DDBJ whole genome shotgun (WGS) entry which is preliminary data.</text>
</comment>
<organism evidence="2 3">
    <name type="scientific">Merdimmobilis hominis</name>
    <dbReference type="NCBI Taxonomy" id="2897707"/>
    <lineage>
        <taxon>Bacteria</taxon>
        <taxon>Bacillati</taxon>
        <taxon>Bacillota</taxon>
        <taxon>Clostridia</taxon>
        <taxon>Eubacteriales</taxon>
        <taxon>Oscillospiraceae</taxon>
        <taxon>Merdimmobilis</taxon>
    </lineage>
</organism>
<accession>A0A939BE49</accession>
<sequence length="49" mass="5581">MKPFSSKKISDDEAKKLRKGNPTYPFVADDDSVNCIVRNKDGEKHIDWG</sequence>